<organism evidence="1">
    <name type="scientific">marine sediment metagenome</name>
    <dbReference type="NCBI Taxonomy" id="412755"/>
    <lineage>
        <taxon>unclassified sequences</taxon>
        <taxon>metagenomes</taxon>
        <taxon>ecological metagenomes</taxon>
    </lineage>
</organism>
<dbReference type="EMBL" id="BART01016536">
    <property type="protein sequence ID" value="GAG82957.1"/>
    <property type="molecule type" value="Genomic_DNA"/>
</dbReference>
<dbReference type="InterPro" id="IPR036569">
    <property type="entry name" value="RpiB_LacA_LacB_sf"/>
</dbReference>
<evidence type="ECO:0000313" key="1">
    <source>
        <dbReference type="EMBL" id="GAG82957.1"/>
    </source>
</evidence>
<proteinExistence type="predicted"/>
<sequence length="43" mass="5098">LGARFLSLEKCIEITKIFINTPVSDEKRHIKRVNKIMKVEERN</sequence>
<dbReference type="AlphaFoldDB" id="X1BP75"/>
<evidence type="ECO:0008006" key="2">
    <source>
        <dbReference type="Google" id="ProtNLM"/>
    </source>
</evidence>
<dbReference type="Gene3D" id="3.40.1400.10">
    <property type="entry name" value="Sugar-phosphate isomerase, RpiB/LacA/LacB"/>
    <property type="match status" value="1"/>
</dbReference>
<gene>
    <name evidence="1" type="ORF">S01H4_31772</name>
</gene>
<dbReference type="GO" id="GO:0016853">
    <property type="term" value="F:isomerase activity"/>
    <property type="evidence" value="ECO:0007669"/>
    <property type="project" value="InterPro"/>
</dbReference>
<dbReference type="SUPFAM" id="SSF89623">
    <property type="entry name" value="Ribose/Galactose isomerase RpiB/AlsB"/>
    <property type="match status" value="1"/>
</dbReference>
<protein>
    <recommendedName>
        <fullName evidence="2">Ribose-5-phosphate isomerase</fullName>
    </recommendedName>
</protein>
<accession>X1BP75</accession>
<comment type="caution">
    <text evidence="1">The sequence shown here is derived from an EMBL/GenBank/DDBJ whole genome shotgun (WGS) entry which is preliminary data.</text>
</comment>
<dbReference type="GO" id="GO:0005975">
    <property type="term" value="P:carbohydrate metabolic process"/>
    <property type="evidence" value="ECO:0007669"/>
    <property type="project" value="InterPro"/>
</dbReference>
<feature type="non-terminal residue" evidence="1">
    <location>
        <position position="1"/>
    </location>
</feature>
<name>X1BP75_9ZZZZ</name>
<reference evidence="1" key="1">
    <citation type="journal article" date="2014" name="Front. Microbiol.">
        <title>High frequency of phylogenetically diverse reductive dehalogenase-homologous genes in deep subseafloor sedimentary metagenomes.</title>
        <authorList>
            <person name="Kawai M."/>
            <person name="Futagami T."/>
            <person name="Toyoda A."/>
            <person name="Takaki Y."/>
            <person name="Nishi S."/>
            <person name="Hori S."/>
            <person name="Arai W."/>
            <person name="Tsubouchi T."/>
            <person name="Morono Y."/>
            <person name="Uchiyama I."/>
            <person name="Ito T."/>
            <person name="Fujiyama A."/>
            <person name="Inagaki F."/>
            <person name="Takami H."/>
        </authorList>
    </citation>
    <scope>NUCLEOTIDE SEQUENCE</scope>
    <source>
        <strain evidence="1">Expedition CK06-06</strain>
    </source>
</reference>